<organism evidence="3 4">
    <name type="scientific">Trichostrongylus colubriformis</name>
    <name type="common">Black scour worm</name>
    <dbReference type="NCBI Taxonomy" id="6319"/>
    <lineage>
        <taxon>Eukaryota</taxon>
        <taxon>Metazoa</taxon>
        <taxon>Ecdysozoa</taxon>
        <taxon>Nematoda</taxon>
        <taxon>Chromadorea</taxon>
        <taxon>Rhabditida</taxon>
        <taxon>Rhabditina</taxon>
        <taxon>Rhabditomorpha</taxon>
        <taxon>Strongyloidea</taxon>
        <taxon>Trichostrongylidae</taxon>
        <taxon>Trichostrongylus</taxon>
    </lineage>
</organism>
<dbReference type="EMBL" id="WIXE01010485">
    <property type="protein sequence ID" value="KAK5977540.1"/>
    <property type="molecule type" value="Genomic_DNA"/>
</dbReference>
<evidence type="ECO:0000256" key="1">
    <source>
        <dbReference type="SAM" id="MobiDB-lite"/>
    </source>
</evidence>
<protein>
    <submittedName>
        <fullName evidence="3">Uncharacterized protein</fullName>
    </submittedName>
</protein>
<feature type="region of interest" description="Disordered" evidence="1">
    <location>
        <begin position="45"/>
        <end position="111"/>
    </location>
</feature>
<gene>
    <name evidence="3" type="ORF">GCK32_017486</name>
</gene>
<comment type="caution">
    <text evidence="3">The sequence shown here is derived from an EMBL/GenBank/DDBJ whole genome shotgun (WGS) entry which is preliminary data.</text>
</comment>
<feature type="compositionally biased region" description="Polar residues" evidence="1">
    <location>
        <begin position="101"/>
        <end position="111"/>
    </location>
</feature>
<keyword evidence="2" id="KW-0472">Membrane</keyword>
<proteinExistence type="predicted"/>
<keyword evidence="4" id="KW-1185">Reference proteome</keyword>
<dbReference type="Proteomes" id="UP001331761">
    <property type="component" value="Unassembled WGS sequence"/>
</dbReference>
<evidence type="ECO:0000256" key="2">
    <source>
        <dbReference type="SAM" id="Phobius"/>
    </source>
</evidence>
<feature type="transmembrane region" description="Helical" evidence="2">
    <location>
        <begin position="12"/>
        <end position="37"/>
    </location>
</feature>
<keyword evidence="2" id="KW-1133">Transmembrane helix</keyword>
<name>A0AAN8FIK7_TRICO</name>
<evidence type="ECO:0000313" key="4">
    <source>
        <dbReference type="Proteomes" id="UP001331761"/>
    </source>
</evidence>
<dbReference type="AlphaFoldDB" id="A0AAN8FIK7"/>
<sequence>MFDLCTAFKRTFLLRLPLIGLSIFCLILIVVIIALVMNNRGMQHELRKRDLERGAGTLRKGPKSSSSSEVPTGSKSKEGVSADKTVGSKESGSTEKAKSLTDGQQQHRSKE</sequence>
<keyword evidence="2" id="KW-0812">Transmembrane</keyword>
<reference evidence="3 4" key="1">
    <citation type="submission" date="2019-10" db="EMBL/GenBank/DDBJ databases">
        <title>Assembly and Annotation for the nematode Trichostrongylus colubriformis.</title>
        <authorList>
            <person name="Martin J."/>
        </authorList>
    </citation>
    <scope>NUCLEOTIDE SEQUENCE [LARGE SCALE GENOMIC DNA]</scope>
    <source>
        <strain evidence="3">G859</strain>
        <tissue evidence="3">Whole worm</tissue>
    </source>
</reference>
<evidence type="ECO:0000313" key="3">
    <source>
        <dbReference type="EMBL" id="KAK5977540.1"/>
    </source>
</evidence>
<feature type="compositionally biased region" description="Polar residues" evidence="1">
    <location>
        <begin position="63"/>
        <end position="74"/>
    </location>
</feature>
<accession>A0AAN8FIK7</accession>